<gene>
    <name evidence="8" type="ORF">DWY69_06190</name>
    <name evidence="7" type="ORF">DXC51_02050</name>
</gene>
<dbReference type="Gene3D" id="3.40.50.720">
    <property type="entry name" value="NAD(P)-binding Rossmann-like Domain"/>
    <property type="match status" value="2"/>
</dbReference>
<dbReference type="PANTHER" id="PTHR43761:SF1">
    <property type="entry name" value="D-ISOMER SPECIFIC 2-HYDROXYACID DEHYDROGENASE CATALYTIC DOMAIN-CONTAINING PROTEIN-RELATED"/>
    <property type="match status" value="1"/>
</dbReference>
<dbReference type="PROSITE" id="PS00671">
    <property type="entry name" value="D_2_HYDROXYACID_DH_3"/>
    <property type="match status" value="1"/>
</dbReference>
<dbReference type="InterPro" id="IPR036291">
    <property type="entry name" value="NAD(P)-bd_dom_sf"/>
</dbReference>
<dbReference type="InterPro" id="IPR050418">
    <property type="entry name" value="D-iso_2-hydroxyacid_DH_PdxB"/>
</dbReference>
<dbReference type="AlphaFoldDB" id="A0A3E3IDI7"/>
<dbReference type="InterPro" id="IPR006140">
    <property type="entry name" value="D-isomer_DH_NAD-bd"/>
</dbReference>
<keyword evidence="2 4" id="KW-0560">Oxidoreductase</keyword>
<dbReference type="InterPro" id="IPR006139">
    <property type="entry name" value="D-isomer_2_OHA_DH_cat_dom"/>
</dbReference>
<keyword evidence="9" id="KW-1185">Reference proteome</keyword>
<dbReference type="Pfam" id="PF02826">
    <property type="entry name" value="2-Hacid_dh_C"/>
    <property type="match status" value="1"/>
</dbReference>
<dbReference type="GeneID" id="97985695"/>
<sequence length="314" mass="34091">MNIVLMEGLGVDKAFLDEQAAKLEKMGHTFTVYEKSTDVSVQKERGKDADVIILANMPLKGEVIQACKKLKFIDVAFTGVDHIGMEEARSRDIAVSNASGYATQAVAELCISFMIQLLRKVKQTEIRCREGGTKEGLIGNLLRGKTVGIVGAGAIGSGVASLCKAFGCHVIVSSRRKAVDTNIFDEQVTIEDLLKRSDIVSLHCPLTEDTKNLIGKKELTLMKKNAILINTARGAVVNSADLSEALRNGTIAGAASDVFETEPPLDLEHPLLHCPNIIVTPHIAFASVESMKLRAEIVFDNLYSWLNGEQKNKV</sequence>
<dbReference type="Proteomes" id="UP000260812">
    <property type="component" value="Unassembled WGS sequence"/>
</dbReference>
<dbReference type="FunFam" id="3.40.50.720:FF:000203">
    <property type="entry name" value="D-3-phosphoglycerate dehydrogenase (SerA)"/>
    <property type="match status" value="1"/>
</dbReference>
<dbReference type="SUPFAM" id="SSF52283">
    <property type="entry name" value="Formate/glycerate dehydrogenase catalytic domain-like"/>
    <property type="match status" value="1"/>
</dbReference>
<dbReference type="InterPro" id="IPR029753">
    <property type="entry name" value="D-isomer_DH_CS"/>
</dbReference>
<evidence type="ECO:0000256" key="2">
    <source>
        <dbReference type="ARBA" id="ARBA00023002"/>
    </source>
</evidence>
<proteinExistence type="inferred from homology"/>
<dbReference type="SUPFAM" id="SSF51735">
    <property type="entry name" value="NAD(P)-binding Rossmann-fold domains"/>
    <property type="match status" value="1"/>
</dbReference>
<dbReference type="EMBL" id="QVLU01000004">
    <property type="protein sequence ID" value="RGE73070.1"/>
    <property type="molecule type" value="Genomic_DNA"/>
</dbReference>
<dbReference type="PANTHER" id="PTHR43761">
    <property type="entry name" value="D-ISOMER SPECIFIC 2-HYDROXYACID DEHYDROGENASE FAMILY PROTEIN (AFU_ORTHOLOGUE AFUA_1G13630)"/>
    <property type="match status" value="1"/>
</dbReference>
<evidence type="ECO:0000259" key="6">
    <source>
        <dbReference type="Pfam" id="PF02826"/>
    </source>
</evidence>
<evidence type="ECO:0000259" key="5">
    <source>
        <dbReference type="Pfam" id="PF00389"/>
    </source>
</evidence>
<organism evidence="7 9">
    <name type="scientific">Eisenbergiella massiliensis</name>
    <dbReference type="NCBI Taxonomy" id="1720294"/>
    <lineage>
        <taxon>Bacteria</taxon>
        <taxon>Bacillati</taxon>
        <taxon>Bacillota</taxon>
        <taxon>Clostridia</taxon>
        <taxon>Lachnospirales</taxon>
        <taxon>Lachnospiraceae</taxon>
        <taxon>Eisenbergiella</taxon>
    </lineage>
</organism>
<name>A0A3E3IDI7_9FIRM</name>
<evidence type="ECO:0000313" key="8">
    <source>
        <dbReference type="EMBL" id="RGE73070.1"/>
    </source>
</evidence>
<comment type="similarity">
    <text evidence="1 4">Belongs to the D-isomer specific 2-hydroxyacid dehydrogenase family.</text>
</comment>
<accession>A0A3E3IDI7</accession>
<comment type="caution">
    <text evidence="7">The sequence shown here is derived from an EMBL/GenBank/DDBJ whole genome shotgun (WGS) entry which is preliminary data.</text>
</comment>
<dbReference type="OrthoDB" id="9805416at2"/>
<dbReference type="Proteomes" id="UP000261166">
    <property type="component" value="Unassembled WGS sequence"/>
</dbReference>
<feature type="domain" description="D-isomer specific 2-hydroxyacid dehydrogenase catalytic" evidence="5">
    <location>
        <begin position="19"/>
        <end position="312"/>
    </location>
</feature>
<feature type="domain" description="D-isomer specific 2-hydroxyacid dehydrogenase NAD-binding" evidence="6">
    <location>
        <begin position="112"/>
        <end position="284"/>
    </location>
</feature>
<dbReference type="RefSeq" id="WP_025488255.1">
    <property type="nucleotide sequence ID" value="NZ_JBKVAZ010000003.1"/>
</dbReference>
<keyword evidence="3" id="KW-0520">NAD</keyword>
<evidence type="ECO:0000256" key="1">
    <source>
        <dbReference type="ARBA" id="ARBA00005854"/>
    </source>
</evidence>
<evidence type="ECO:0000256" key="3">
    <source>
        <dbReference type="ARBA" id="ARBA00023027"/>
    </source>
</evidence>
<dbReference type="PROSITE" id="PS00670">
    <property type="entry name" value="D_2_HYDROXYACID_DH_2"/>
    <property type="match status" value="1"/>
</dbReference>
<evidence type="ECO:0000256" key="4">
    <source>
        <dbReference type="RuleBase" id="RU003719"/>
    </source>
</evidence>
<dbReference type="Pfam" id="PF00389">
    <property type="entry name" value="2-Hacid_dh"/>
    <property type="match status" value="1"/>
</dbReference>
<dbReference type="GO" id="GO:0016616">
    <property type="term" value="F:oxidoreductase activity, acting on the CH-OH group of donors, NAD or NADP as acceptor"/>
    <property type="evidence" value="ECO:0007669"/>
    <property type="project" value="InterPro"/>
</dbReference>
<dbReference type="GO" id="GO:0051287">
    <property type="term" value="F:NAD binding"/>
    <property type="evidence" value="ECO:0007669"/>
    <property type="project" value="InterPro"/>
</dbReference>
<protein>
    <submittedName>
        <fullName evidence="7">Hydroxyacid dehydrogenase</fullName>
    </submittedName>
</protein>
<evidence type="ECO:0000313" key="9">
    <source>
        <dbReference type="Proteomes" id="UP000260812"/>
    </source>
</evidence>
<evidence type="ECO:0000313" key="10">
    <source>
        <dbReference type="Proteomes" id="UP000261166"/>
    </source>
</evidence>
<dbReference type="EMBL" id="QVLV01000001">
    <property type="protein sequence ID" value="RGE65128.1"/>
    <property type="molecule type" value="Genomic_DNA"/>
</dbReference>
<evidence type="ECO:0000313" key="7">
    <source>
        <dbReference type="EMBL" id="RGE65128.1"/>
    </source>
</evidence>
<reference evidence="7 10" key="1">
    <citation type="submission" date="2018-08" db="EMBL/GenBank/DDBJ databases">
        <title>A genome reference for cultivated species of the human gut microbiota.</title>
        <authorList>
            <person name="Zou Y."/>
            <person name="Xue W."/>
            <person name="Luo G."/>
        </authorList>
    </citation>
    <scope>NUCLEOTIDE SEQUENCE [LARGE SCALE GENOMIC DNA]</scope>
    <source>
        <strain evidence="8 10">AF26-4BH</strain>
        <strain evidence="7">TF05-5AC</strain>
    </source>
</reference>